<dbReference type="Gene3D" id="1.10.10.10">
    <property type="entry name" value="Winged helix-like DNA-binding domain superfamily/Winged helix DNA-binding domain"/>
    <property type="match status" value="2"/>
</dbReference>
<evidence type="ECO:0000256" key="1">
    <source>
        <dbReference type="ARBA" id="ARBA00022490"/>
    </source>
</evidence>
<dbReference type="Proteomes" id="UP000663499">
    <property type="component" value="Chromosome"/>
</dbReference>
<dbReference type="HAMAP" id="MF_01804">
    <property type="entry name" value="ScpB"/>
    <property type="match status" value="1"/>
</dbReference>
<dbReference type="InterPro" id="IPR005234">
    <property type="entry name" value="ScpB_csome_segregation"/>
</dbReference>
<dbReference type="AlphaFoldDB" id="A0A974XFH9"/>
<dbReference type="KEGG" id="alka:J0B03_02175"/>
<evidence type="ECO:0000313" key="6">
    <source>
        <dbReference type="EMBL" id="QSX08907.1"/>
    </source>
</evidence>
<evidence type="ECO:0000256" key="5">
    <source>
        <dbReference type="HAMAP-Rule" id="MF_01804"/>
    </source>
</evidence>
<proteinExistence type="inferred from homology"/>
<comment type="subunit">
    <text evidence="5">Homodimer. Homodimerization may be required to stabilize the binding of ScpA to the Smc head domains. Component of a cohesin-like complex composed of ScpA, ScpB and the Smc homodimer, in which ScpA and ScpB bind to the head domain of Smc. The presence of the three proteins is required for the association of the complex with DNA.</text>
</comment>
<name>A0A974XFH9_9FIRM</name>
<protein>
    <recommendedName>
        <fullName evidence="5">Segregation and condensation protein B</fullName>
    </recommendedName>
</protein>
<keyword evidence="4 5" id="KW-0131">Cell cycle</keyword>
<evidence type="ECO:0000256" key="3">
    <source>
        <dbReference type="ARBA" id="ARBA00022829"/>
    </source>
</evidence>
<evidence type="ECO:0000313" key="7">
    <source>
        <dbReference type="Proteomes" id="UP000663499"/>
    </source>
</evidence>
<dbReference type="PIRSF" id="PIRSF019345">
    <property type="entry name" value="ScpB"/>
    <property type="match status" value="1"/>
</dbReference>
<accession>A0A974XFH9</accession>
<keyword evidence="7" id="KW-1185">Reference proteome</keyword>
<dbReference type="GO" id="GO:0005737">
    <property type="term" value="C:cytoplasm"/>
    <property type="evidence" value="ECO:0007669"/>
    <property type="project" value="UniProtKB-SubCell"/>
</dbReference>
<dbReference type="NCBIfam" id="TIGR00281">
    <property type="entry name" value="SMC-Scp complex subunit ScpB"/>
    <property type="match status" value="1"/>
</dbReference>
<dbReference type="RefSeq" id="WP_207300248.1">
    <property type="nucleotide sequence ID" value="NZ_CP071444.1"/>
</dbReference>
<dbReference type="Pfam" id="PF04079">
    <property type="entry name" value="SMC_ScpB"/>
    <property type="match status" value="1"/>
</dbReference>
<dbReference type="InterPro" id="IPR036388">
    <property type="entry name" value="WH-like_DNA-bd_sf"/>
</dbReference>
<dbReference type="PANTHER" id="PTHR34298">
    <property type="entry name" value="SEGREGATION AND CONDENSATION PROTEIN B"/>
    <property type="match status" value="1"/>
</dbReference>
<sequence>MTREKRRSIIESILFAMGEPVSLHELSQSMNVAEGEIRPILEELVESYQKRNSGIRIIRLNTKYQMCTNPDNYEFIHELLYEKNKGTLSQAALETLAIIAYKQPVTRMEIESLRGVKSSSSIQTLADRNLIREAGKLDAPGKPNLYETTTEFLKYANIASLKDLPSYHEFVEGVQEKIDG</sequence>
<organism evidence="6 7">
    <name type="scientific">Alkalibacter rhizosphaerae</name>
    <dbReference type="NCBI Taxonomy" id="2815577"/>
    <lineage>
        <taxon>Bacteria</taxon>
        <taxon>Bacillati</taxon>
        <taxon>Bacillota</taxon>
        <taxon>Clostridia</taxon>
        <taxon>Eubacteriales</taxon>
        <taxon>Eubacteriaceae</taxon>
        <taxon>Alkalibacter</taxon>
    </lineage>
</organism>
<evidence type="ECO:0000256" key="4">
    <source>
        <dbReference type="ARBA" id="ARBA00023306"/>
    </source>
</evidence>
<comment type="function">
    <text evidence="5">Participates in chromosomal partition during cell division. May act via the formation of a condensin-like complex containing Smc and ScpA that pull DNA away from mid-cell into both cell halves.</text>
</comment>
<dbReference type="EMBL" id="CP071444">
    <property type="protein sequence ID" value="QSX08907.1"/>
    <property type="molecule type" value="Genomic_DNA"/>
</dbReference>
<evidence type="ECO:0000256" key="2">
    <source>
        <dbReference type="ARBA" id="ARBA00022618"/>
    </source>
</evidence>
<dbReference type="PANTHER" id="PTHR34298:SF2">
    <property type="entry name" value="SEGREGATION AND CONDENSATION PROTEIN B"/>
    <property type="match status" value="1"/>
</dbReference>
<comment type="subcellular location">
    <subcellularLocation>
        <location evidence="5">Cytoplasm</location>
    </subcellularLocation>
    <text evidence="5">Associated with two foci at the outer edges of the nucleoid region in young cells, and at four foci within both cell halves in older cells.</text>
</comment>
<gene>
    <name evidence="5 6" type="primary">scpB</name>
    <name evidence="6" type="ORF">J0B03_02175</name>
</gene>
<keyword evidence="2 5" id="KW-0132">Cell division</keyword>
<dbReference type="InterPro" id="IPR036390">
    <property type="entry name" value="WH_DNA-bd_sf"/>
</dbReference>
<comment type="similarity">
    <text evidence="5">Belongs to the ScpB family.</text>
</comment>
<dbReference type="GO" id="GO:0006260">
    <property type="term" value="P:DNA replication"/>
    <property type="evidence" value="ECO:0007669"/>
    <property type="project" value="UniProtKB-UniRule"/>
</dbReference>
<reference evidence="6" key="1">
    <citation type="submission" date="2021-03" db="EMBL/GenBank/DDBJ databases">
        <title>Alkalibacter marinus sp. nov., isolated from tidal flat sediment.</title>
        <authorList>
            <person name="Namirimu T."/>
            <person name="Yang J.-A."/>
            <person name="Yang S.-H."/>
            <person name="Kim Y.-J."/>
            <person name="Kwon K.K."/>
        </authorList>
    </citation>
    <scope>NUCLEOTIDE SEQUENCE</scope>
    <source>
        <strain evidence="6">ES005</strain>
    </source>
</reference>
<keyword evidence="1 5" id="KW-0963">Cytoplasm</keyword>
<dbReference type="GO" id="GO:0051301">
    <property type="term" value="P:cell division"/>
    <property type="evidence" value="ECO:0007669"/>
    <property type="project" value="UniProtKB-KW"/>
</dbReference>
<keyword evidence="3 5" id="KW-0159">Chromosome partition</keyword>
<dbReference type="SUPFAM" id="SSF46785">
    <property type="entry name" value="Winged helix' DNA-binding domain"/>
    <property type="match status" value="2"/>
</dbReference>
<dbReference type="GO" id="GO:0051304">
    <property type="term" value="P:chromosome separation"/>
    <property type="evidence" value="ECO:0007669"/>
    <property type="project" value="InterPro"/>
</dbReference>